<evidence type="ECO:0000313" key="3">
    <source>
        <dbReference type="Proteomes" id="UP000245462"/>
    </source>
</evidence>
<name>A0A2U1F4C0_9PORP</name>
<dbReference type="PANTHER" id="PTHR47619">
    <property type="entry name" value="METALLO-HYDROLASE YYCJ-RELATED"/>
    <property type="match status" value="1"/>
</dbReference>
<dbReference type="InterPro" id="IPR001279">
    <property type="entry name" value="Metallo-B-lactamas"/>
</dbReference>
<evidence type="ECO:0000259" key="1">
    <source>
        <dbReference type="SMART" id="SM00849"/>
    </source>
</evidence>
<keyword evidence="3" id="KW-1185">Reference proteome</keyword>
<accession>A0A2U1F4C0</accession>
<organism evidence="2 3">
    <name type="scientific">Porphyromonas loveana</name>
    <dbReference type="NCBI Taxonomy" id="1884669"/>
    <lineage>
        <taxon>Bacteria</taxon>
        <taxon>Pseudomonadati</taxon>
        <taxon>Bacteroidota</taxon>
        <taxon>Bacteroidia</taxon>
        <taxon>Bacteroidales</taxon>
        <taxon>Porphyromonadaceae</taxon>
        <taxon>Porphyromonas</taxon>
    </lineage>
</organism>
<protein>
    <submittedName>
        <fullName evidence="2">Phosphoribosyl 1,2-cyclic phosphodiesterase</fullName>
    </submittedName>
</protein>
<dbReference type="AlphaFoldDB" id="A0A2U1F4C0"/>
<dbReference type="EMBL" id="QEKY01000020">
    <property type="protein sequence ID" value="PVZ06999.1"/>
    <property type="molecule type" value="Genomic_DNA"/>
</dbReference>
<dbReference type="Gene3D" id="3.60.15.10">
    <property type="entry name" value="Ribonuclease Z/Hydroxyacylglutathione hydrolase-like"/>
    <property type="match status" value="1"/>
</dbReference>
<reference evidence="2 3" key="1">
    <citation type="submission" date="2018-04" db="EMBL/GenBank/DDBJ databases">
        <title>Genomic Encyclopedia of Type Strains, Phase IV (KMG-IV): sequencing the most valuable type-strain genomes for metagenomic binning, comparative biology and taxonomic classification.</title>
        <authorList>
            <person name="Goeker M."/>
        </authorList>
    </citation>
    <scope>NUCLEOTIDE SEQUENCE [LARGE SCALE GENOMIC DNA]</scope>
    <source>
        <strain evidence="2 3">DSM 28520</strain>
    </source>
</reference>
<dbReference type="Proteomes" id="UP000245462">
    <property type="component" value="Unassembled WGS sequence"/>
</dbReference>
<dbReference type="InterPro" id="IPR052533">
    <property type="entry name" value="WalJ/YycJ-like"/>
</dbReference>
<sequence>MIKFMSIASGSSGNCYYLSNGNQALLIDAGIPLRSISKALKDQLLSVEGHVMGVLVTHDHADHIRTVGSLGDKLNLPVFATEKVLNGIDCSRYVDSLPMASRRMIVPEQTFALAGFDITPFPIPHDATENVGYHITAPSFSFTLCTDVGHITDTISHYASKAEYLVIEANYDCEMLLSGPYPPFLKERVSGPLGHLSNQETGDFLARIFRPEMKHVWLCHLSKDNNHPELCWKSIEYRLFNEGIRVGKDLDLTVLKRSSPSELYTLSGD</sequence>
<dbReference type="GeneID" id="94551457"/>
<gene>
    <name evidence="2" type="ORF">C7382_12016</name>
</gene>
<dbReference type="SMART" id="SM00849">
    <property type="entry name" value="Lactamase_B"/>
    <property type="match status" value="1"/>
</dbReference>
<dbReference type="RefSeq" id="WP_116679990.1">
    <property type="nucleotide sequence ID" value="NZ_JBGYVJ010000232.1"/>
</dbReference>
<feature type="domain" description="Metallo-beta-lactamase" evidence="1">
    <location>
        <begin position="12"/>
        <end position="185"/>
    </location>
</feature>
<dbReference type="PANTHER" id="PTHR47619:SF1">
    <property type="entry name" value="EXODEOXYRIBONUCLEASE WALJ"/>
    <property type="match status" value="1"/>
</dbReference>
<dbReference type="Pfam" id="PF12706">
    <property type="entry name" value="Lactamase_B_2"/>
    <property type="match status" value="1"/>
</dbReference>
<dbReference type="InterPro" id="IPR036866">
    <property type="entry name" value="RibonucZ/Hydroxyglut_hydro"/>
</dbReference>
<dbReference type="OrthoDB" id="9781189at2"/>
<dbReference type="SUPFAM" id="SSF56281">
    <property type="entry name" value="Metallo-hydrolase/oxidoreductase"/>
    <property type="match status" value="1"/>
</dbReference>
<evidence type="ECO:0000313" key="2">
    <source>
        <dbReference type="EMBL" id="PVZ06999.1"/>
    </source>
</evidence>
<proteinExistence type="predicted"/>
<comment type="caution">
    <text evidence="2">The sequence shown here is derived from an EMBL/GenBank/DDBJ whole genome shotgun (WGS) entry which is preliminary data.</text>
</comment>